<evidence type="ECO:0000256" key="1">
    <source>
        <dbReference type="ARBA" id="ARBA00022614"/>
    </source>
</evidence>
<protein>
    <recommendedName>
        <fullName evidence="4">NACHT LRR and PYD domain-containing protein</fullName>
    </recommendedName>
</protein>
<name>A0A3B4G0U1_9CICH</name>
<evidence type="ECO:0000313" key="3">
    <source>
        <dbReference type="Ensembl" id="ENSPNYP00000015689.1"/>
    </source>
</evidence>
<dbReference type="PROSITE" id="PS51450">
    <property type="entry name" value="LRR"/>
    <property type="match status" value="1"/>
</dbReference>
<dbReference type="STRING" id="303518.ENSPNYP00000015689"/>
<dbReference type="InterPro" id="IPR032675">
    <property type="entry name" value="LRR_dom_sf"/>
</dbReference>
<sequence>LDDSGLKQLCCFLESPHCRLESLRLGHLLSIGCASLVSALKSNPSHLKHLDLGGNAIQDSGVKQLCGFLEIPLCRLETLMSVCLLSGKYGLCANLKTVHMCLWCCSLSEISCATLVSALRANPSNLKYLDLGVNKLQDSGVKHLCGFLEIPLCRLETLRSCNLSVISCAALVSALRSSPSHLRILNLSDNNLQDSDVKQLSKLVRSLHYKLDTPRLVKVDWYCTKHSYYERSTHI</sequence>
<dbReference type="SMART" id="SM00368">
    <property type="entry name" value="LRR_RI"/>
    <property type="match status" value="5"/>
</dbReference>
<dbReference type="AlphaFoldDB" id="A0A3B4G0U1"/>
<dbReference type="PANTHER" id="PTHR24106">
    <property type="entry name" value="NACHT, LRR AND CARD DOMAINS-CONTAINING"/>
    <property type="match status" value="1"/>
</dbReference>
<keyword evidence="1" id="KW-0433">Leucine-rich repeat</keyword>
<reference evidence="3" key="1">
    <citation type="submission" date="2023-09" db="UniProtKB">
        <authorList>
            <consortium name="Ensembl"/>
        </authorList>
    </citation>
    <scope>IDENTIFICATION</scope>
</reference>
<accession>A0A3B4G0U1</accession>
<evidence type="ECO:0008006" key="4">
    <source>
        <dbReference type="Google" id="ProtNLM"/>
    </source>
</evidence>
<organism evidence="3">
    <name type="scientific">Pundamilia nyererei</name>
    <dbReference type="NCBI Taxonomy" id="303518"/>
    <lineage>
        <taxon>Eukaryota</taxon>
        <taxon>Metazoa</taxon>
        <taxon>Chordata</taxon>
        <taxon>Craniata</taxon>
        <taxon>Vertebrata</taxon>
        <taxon>Euteleostomi</taxon>
        <taxon>Actinopterygii</taxon>
        <taxon>Neopterygii</taxon>
        <taxon>Teleostei</taxon>
        <taxon>Neoteleostei</taxon>
        <taxon>Acanthomorphata</taxon>
        <taxon>Ovalentaria</taxon>
        <taxon>Cichlomorphae</taxon>
        <taxon>Cichliformes</taxon>
        <taxon>Cichlidae</taxon>
        <taxon>African cichlids</taxon>
        <taxon>Pseudocrenilabrinae</taxon>
        <taxon>Haplochromini</taxon>
        <taxon>Pundamilia</taxon>
    </lineage>
</organism>
<dbReference type="SUPFAM" id="SSF52047">
    <property type="entry name" value="RNI-like"/>
    <property type="match status" value="1"/>
</dbReference>
<dbReference type="GeneTree" id="ENSGT01150000286904"/>
<dbReference type="InterPro" id="IPR001611">
    <property type="entry name" value="Leu-rich_rpt"/>
</dbReference>
<proteinExistence type="predicted"/>
<dbReference type="Gene3D" id="3.80.10.10">
    <property type="entry name" value="Ribonuclease Inhibitor"/>
    <property type="match status" value="2"/>
</dbReference>
<dbReference type="Ensembl" id="ENSPNYT00000016090.1">
    <property type="protein sequence ID" value="ENSPNYP00000015689.1"/>
    <property type="gene ID" value="ENSPNYG00000011881.1"/>
</dbReference>
<dbReference type="Pfam" id="PF13516">
    <property type="entry name" value="LRR_6"/>
    <property type="match status" value="3"/>
</dbReference>
<keyword evidence="2" id="KW-0677">Repeat</keyword>
<evidence type="ECO:0000256" key="2">
    <source>
        <dbReference type="ARBA" id="ARBA00022737"/>
    </source>
</evidence>
<dbReference type="InterPro" id="IPR051261">
    <property type="entry name" value="NLR"/>
</dbReference>